<organism evidence="9 10">
    <name type="scientific">Peptoniphilus duerdenii ATCC BAA-1640</name>
    <dbReference type="NCBI Taxonomy" id="862517"/>
    <lineage>
        <taxon>Bacteria</taxon>
        <taxon>Bacillati</taxon>
        <taxon>Bacillota</taxon>
        <taxon>Tissierellia</taxon>
        <taxon>Tissierellales</taxon>
        <taxon>Peptoniphilaceae</taxon>
        <taxon>Peptoniphilus</taxon>
    </lineage>
</organism>
<keyword evidence="7" id="KW-0808">Transferase</keyword>
<dbReference type="InterPro" id="IPR051085">
    <property type="entry name" value="MB_O-acyltransferase"/>
</dbReference>
<feature type="transmembrane region" description="Helical" evidence="8">
    <location>
        <begin position="373"/>
        <end position="396"/>
    </location>
</feature>
<dbReference type="InterPro" id="IPR028362">
    <property type="entry name" value="AlgI"/>
</dbReference>
<keyword evidence="6 7" id="KW-0472">Membrane</keyword>
<evidence type="ECO:0000256" key="7">
    <source>
        <dbReference type="PIRNR" id="PIRNR016636"/>
    </source>
</evidence>
<dbReference type="GO" id="GO:0005886">
    <property type="term" value="C:plasma membrane"/>
    <property type="evidence" value="ECO:0007669"/>
    <property type="project" value="UniProtKB-SubCell"/>
</dbReference>
<evidence type="ECO:0000313" key="9">
    <source>
        <dbReference type="EMBL" id="EFM24597.1"/>
    </source>
</evidence>
<dbReference type="PIRSF" id="PIRSF016636">
    <property type="entry name" value="AlgI_DltB"/>
    <property type="match status" value="1"/>
</dbReference>
<evidence type="ECO:0000256" key="1">
    <source>
        <dbReference type="ARBA" id="ARBA00004651"/>
    </source>
</evidence>
<reference evidence="9 10" key="1">
    <citation type="submission" date="2010-07" db="EMBL/GenBank/DDBJ databases">
        <authorList>
            <person name="Muzny D."/>
            <person name="Qin X."/>
            <person name="Deng J."/>
            <person name="Jiang H."/>
            <person name="Liu Y."/>
            <person name="Qu J."/>
            <person name="Song X.-Z."/>
            <person name="Zhang L."/>
            <person name="Thornton R."/>
            <person name="Coyle M."/>
            <person name="Francisco L."/>
            <person name="Jackson L."/>
            <person name="Javaid M."/>
            <person name="Korchina V."/>
            <person name="Kovar C."/>
            <person name="Mata R."/>
            <person name="Mathew T."/>
            <person name="Ngo R."/>
            <person name="Nguyen L."/>
            <person name="Nguyen N."/>
            <person name="Okwuonu G."/>
            <person name="Ongeri F."/>
            <person name="Pham C."/>
            <person name="Simmons D."/>
            <person name="Wilczek-Boney K."/>
            <person name="Hale W."/>
            <person name="Jakkamsetti A."/>
            <person name="Pham P."/>
            <person name="Ruth R."/>
            <person name="San Lucas F."/>
            <person name="Warren J."/>
            <person name="Zhang J."/>
            <person name="Zhao Z."/>
            <person name="Zhou C."/>
            <person name="Zhu D."/>
            <person name="Lee S."/>
            <person name="Bess C."/>
            <person name="Blankenburg K."/>
            <person name="Forbes L."/>
            <person name="Fu Q."/>
            <person name="Gubbala S."/>
            <person name="Hirani K."/>
            <person name="Jayaseelan J.C."/>
            <person name="Lara F."/>
            <person name="Munidasa M."/>
            <person name="Palculict T."/>
            <person name="Patil S."/>
            <person name="Pu L.-L."/>
            <person name="Saada N."/>
            <person name="Tang L."/>
            <person name="Weissenberger G."/>
            <person name="Zhu Y."/>
            <person name="Hemphill L."/>
            <person name="Shang Y."/>
            <person name="Youmans B."/>
            <person name="Ayvaz T."/>
            <person name="Ross M."/>
            <person name="Santibanez J."/>
            <person name="Aqrawi P."/>
            <person name="Gross S."/>
            <person name="Joshi V."/>
            <person name="Fowler G."/>
            <person name="Nazareth L."/>
            <person name="Reid J."/>
            <person name="Worley K."/>
            <person name="Petrosino J."/>
            <person name="Highlander S."/>
            <person name="Gibbs R."/>
        </authorList>
    </citation>
    <scope>NUCLEOTIDE SEQUENCE [LARGE SCALE GENOMIC DNA]</scope>
    <source>
        <strain evidence="9 10">ATCC BAA-1640</strain>
    </source>
</reference>
<protein>
    <submittedName>
        <fullName evidence="9">MBOAT family protein</fullName>
    </submittedName>
</protein>
<evidence type="ECO:0000256" key="2">
    <source>
        <dbReference type="ARBA" id="ARBA00010323"/>
    </source>
</evidence>
<dbReference type="GO" id="GO:0016746">
    <property type="term" value="F:acyltransferase activity"/>
    <property type="evidence" value="ECO:0007669"/>
    <property type="project" value="UniProtKB-KW"/>
</dbReference>
<evidence type="ECO:0000256" key="5">
    <source>
        <dbReference type="ARBA" id="ARBA00022989"/>
    </source>
</evidence>
<dbReference type="GO" id="GO:0042121">
    <property type="term" value="P:alginic acid biosynthetic process"/>
    <property type="evidence" value="ECO:0007669"/>
    <property type="project" value="InterPro"/>
</dbReference>
<evidence type="ECO:0000256" key="6">
    <source>
        <dbReference type="ARBA" id="ARBA00023136"/>
    </source>
</evidence>
<name>E0NNJ4_9FIRM</name>
<feature type="transmembrane region" description="Helical" evidence="8">
    <location>
        <begin position="144"/>
        <end position="164"/>
    </location>
</feature>
<dbReference type="Proteomes" id="UP000003280">
    <property type="component" value="Unassembled WGS sequence"/>
</dbReference>
<keyword evidence="10" id="KW-1185">Reference proteome</keyword>
<feature type="transmembrane region" description="Helical" evidence="8">
    <location>
        <begin position="500"/>
        <end position="519"/>
    </location>
</feature>
<proteinExistence type="inferred from homology"/>
<dbReference type="OrthoDB" id="9805788at2"/>
<evidence type="ECO:0000313" key="10">
    <source>
        <dbReference type="Proteomes" id="UP000003280"/>
    </source>
</evidence>
<keyword evidence="3 7" id="KW-1003">Cell membrane</keyword>
<dbReference type="PANTHER" id="PTHR13285:SF18">
    <property type="entry name" value="PROTEIN-CYSTEINE N-PALMITOYLTRANSFERASE RASP"/>
    <property type="match status" value="1"/>
</dbReference>
<evidence type="ECO:0000256" key="4">
    <source>
        <dbReference type="ARBA" id="ARBA00022692"/>
    </source>
</evidence>
<dbReference type="Pfam" id="PF03062">
    <property type="entry name" value="MBOAT"/>
    <property type="match status" value="1"/>
</dbReference>
<evidence type="ECO:0000256" key="3">
    <source>
        <dbReference type="ARBA" id="ARBA00022475"/>
    </source>
</evidence>
<dbReference type="InterPro" id="IPR024194">
    <property type="entry name" value="Ac/AlaTfrase_AlgI/DltB"/>
</dbReference>
<accession>E0NNJ4</accession>
<feature type="transmembrane region" description="Helical" evidence="8">
    <location>
        <begin position="47"/>
        <end position="64"/>
    </location>
</feature>
<dbReference type="STRING" id="862517.HMPREF9225_1733"/>
<dbReference type="EMBL" id="AEEH01000050">
    <property type="protein sequence ID" value="EFM24597.1"/>
    <property type="molecule type" value="Genomic_DNA"/>
</dbReference>
<dbReference type="PANTHER" id="PTHR13285">
    <property type="entry name" value="ACYLTRANSFERASE"/>
    <property type="match status" value="1"/>
</dbReference>
<evidence type="ECO:0000256" key="8">
    <source>
        <dbReference type="SAM" id="Phobius"/>
    </source>
</evidence>
<sequence length="533" mass="62120">MSIVSPQFFVFVTLLVCLYYTIFRKCAWVLLLVASYAFYFLNEPINIVYLIITTSSVYISGILIDRTNRNIKDLSNLDRDIRKNKKELLEKKKKRVLVFALILNFLMLSVFKYSAYFYSIIGLISNKFGALNFLYREEINTKLLNILQPLGISFFIFQATGYLIDVYRNKFEAEKNPFKFALFVSYFPQIVQGPIGRWNLLKDDLFKTPKLDYDNLRDGILLIAFGLFKKVEISNRISVIVNAVFSEYTGYSGAFVFLSVLFYGIQIYTDFSGGIDIVRGVSKLFGVELSLNFKQPFFATSIADFWRRWHITLGTWLKDYVFYPVNFSKPMFKLNKFGRKHLGAKYGKFLSLSVSTFLIYFIVGIWHGAGFKYIAFGIWNGTIITISLILEEFFINTKAKLGIKDGKLYRIFMILRTNILVCIGRFFTRASGFLVALRMIKYSFSNFNLDGINLEVFRSFSLTKYDYLRIILGVTLLLICDYLAEIGFDLKSYLERKSKLINYIFIIVIVLFLFIGVFYQNSYVSTEFIYRQY</sequence>
<keyword evidence="7" id="KW-0012">Acyltransferase</keyword>
<dbReference type="InterPro" id="IPR004299">
    <property type="entry name" value="MBOAT_fam"/>
</dbReference>
<gene>
    <name evidence="9" type="ORF">HMPREF9225_1733</name>
</gene>
<dbReference type="HOGENOM" id="CLU_025255_0_0_9"/>
<keyword evidence="4 8" id="KW-0812">Transmembrane</keyword>
<dbReference type="eggNOG" id="COG1696">
    <property type="taxonomic scope" value="Bacteria"/>
</dbReference>
<feature type="transmembrane region" description="Helical" evidence="8">
    <location>
        <begin position="349"/>
        <end position="367"/>
    </location>
</feature>
<comment type="similarity">
    <text evidence="2 7">Belongs to the membrane-bound acyltransferase family.</text>
</comment>
<feature type="transmembrane region" description="Helical" evidence="8">
    <location>
        <begin position="467"/>
        <end position="488"/>
    </location>
</feature>
<feature type="transmembrane region" description="Helical" evidence="8">
    <location>
        <begin position="12"/>
        <end position="41"/>
    </location>
</feature>
<dbReference type="PIRSF" id="PIRSF500217">
    <property type="entry name" value="AlgI"/>
    <property type="match status" value="1"/>
</dbReference>
<keyword evidence="5 8" id="KW-1133">Transmembrane helix</keyword>
<feature type="transmembrane region" description="Helical" evidence="8">
    <location>
        <begin position="96"/>
        <end position="124"/>
    </location>
</feature>
<dbReference type="AlphaFoldDB" id="E0NNJ4"/>
<comment type="caution">
    <text evidence="9">The sequence shown here is derived from an EMBL/GenBank/DDBJ whole genome shotgun (WGS) entry which is preliminary data.</text>
</comment>
<comment type="subcellular location">
    <subcellularLocation>
        <location evidence="1">Cell membrane</location>
        <topology evidence="1">Multi-pass membrane protein</topology>
    </subcellularLocation>
</comment>